<sequence>MRLILMRHTKSDWSLDEEDHARALNPRGEASARILGEWLRAENYLPDQVLCSTSARTRQTLSLLQLSAPVQFERELYLASPELLLEILRGATGRVVLMLGHNPGIAALAAMLASVYPSHIRFRDYPTGATTIMDFDIPKWADLVPGTGNARDFVIPRELMSV</sequence>
<protein>
    <submittedName>
        <fullName evidence="1">Phosphohistidine phosphatase</fullName>
    </submittedName>
</protein>
<evidence type="ECO:0000313" key="2">
    <source>
        <dbReference type="Proteomes" id="UP000198417"/>
    </source>
</evidence>
<gene>
    <name evidence="1" type="ORF">SAMN06265370_10979</name>
</gene>
<dbReference type="Gene3D" id="3.40.50.1240">
    <property type="entry name" value="Phosphoglycerate mutase-like"/>
    <property type="match status" value="1"/>
</dbReference>
<dbReference type="AlphaFoldDB" id="A0A238X628"/>
<dbReference type="SUPFAM" id="SSF53254">
    <property type="entry name" value="Phosphoglycerate mutase-like"/>
    <property type="match status" value="1"/>
</dbReference>
<dbReference type="Proteomes" id="UP000198417">
    <property type="component" value="Unassembled WGS sequence"/>
</dbReference>
<proteinExistence type="predicted"/>
<dbReference type="Pfam" id="PF00300">
    <property type="entry name" value="His_Phos_1"/>
    <property type="match status" value="1"/>
</dbReference>
<dbReference type="PANTHER" id="PTHR47623">
    <property type="entry name" value="OS09G0287300 PROTEIN"/>
    <property type="match status" value="1"/>
</dbReference>
<dbReference type="CDD" id="cd07067">
    <property type="entry name" value="HP_PGM_like"/>
    <property type="match status" value="1"/>
</dbReference>
<dbReference type="EMBL" id="FZNN01000009">
    <property type="protein sequence ID" value="SNR54041.1"/>
    <property type="molecule type" value="Genomic_DNA"/>
</dbReference>
<reference evidence="1 2" key="1">
    <citation type="submission" date="2017-06" db="EMBL/GenBank/DDBJ databases">
        <authorList>
            <person name="Kim H.J."/>
            <person name="Triplett B.A."/>
        </authorList>
    </citation>
    <scope>NUCLEOTIDE SEQUENCE [LARGE SCALE GENOMIC DNA]</scope>
    <source>
        <strain evidence="1 2">DSM 29052</strain>
    </source>
</reference>
<dbReference type="PANTHER" id="PTHR47623:SF1">
    <property type="entry name" value="OS09G0287300 PROTEIN"/>
    <property type="match status" value="1"/>
</dbReference>
<dbReference type="RefSeq" id="WP_245840910.1">
    <property type="nucleotide sequence ID" value="NZ_FZNN01000009.1"/>
</dbReference>
<dbReference type="SMART" id="SM00855">
    <property type="entry name" value="PGAM"/>
    <property type="match status" value="1"/>
</dbReference>
<evidence type="ECO:0000313" key="1">
    <source>
        <dbReference type="EMBL" id="SNR54041.1"/>
    </source>
</evidence>
<dbReference type="InterPro" id="IPR013078">
    <property type="entry name" value="His_Pase_superF_clade-1"/>
</dbReference>
<dbReference type="InterPro" id="IPR029033">
    <property type="entry name" value="His_PPase_superfam"/>
</dbReference>
<accession>A0A238X628</accession>
<keyword evidence="2" id="KW-1185">Reference proteome</keyword>
<name>A0A238X628_9RHOB</name>
<organism evidence="1 2">
    <name type="scientific">Puniceibacterium sediminis</name>
    <dbReference type="NCBI Taxonomy" id="1608407"/>
    <lineage>
        <taxon>Bacteria</taxon>
        <taxon>Pseudomonadati</taxon>
        <taxon>Pseudomonadota</taxon>
        <taxon>Alphaproteobacteria</taxon>
        <taxon>Rhodobacterales</taxon>
        <taxon>Paracoccaceae</taxon>
        <taxon>Puniceibacterium</taxon>
    </lineage>
</organism>